<dbReference type="AlphaFoldDB" id="A0A834RCT0"/>
<dbReference type="PANTHER" id="PTHR43827:SF3">
    <property type="entry name" value="NADP-DEPENDENT OXIDOREDUCTASE DOMAIN-CONTAINING PROTEIN"/>
    <property type="match status" value="1"/>
</dbReference>
<dbReference type="UniPathway" id="UPA00230"/>
<dbReference type="SUPFAM" id="SSF51430">
    <property type="entry name" value="NAD(P)-linked oxidoreductase"/>
    <property type="match status" value="1"/>
</dbReference>
<dbReference type="InterPro" id="IPR036812">
    <property type="entry name" value="NAD(P)_OxRdtase_dom_sf"/>
</dbReference>
<dbReference type="PROSITE" id="PS00798">
    <property type="entry name" value="ALDOKETO_REDUCTASE_1"/>
    <property type="match status" value="1"/>
</dbReference>
<dbReference type="GO" id="GO:0005743">
    <property type="term" value="C:mitochondrial inner membrane"/>
    <property type="evidence" value="ECO:0007669"/>
    <property type="project" value="UniProtKB-SubCell"/>
</dbReference>
<evidence type="ECO:0000313" key="6">
    <source>
        <dbReference type="EnsemblMetazoa" id="KAF7494194.1"/>
    </source>
</evidence>
<dbReference type="GO" id="GO:0001729">
    <property type="term" value="F:ceramide kinase activity"/>
    <property type="evidence" value="ECO:0007669"/>
    <property type="project" value="UniProtKB-EC"/>
</dbReference>
<dbReference type="FunFam" id="3.20.20.100:FF:000015">
    <property type="entry name" value="Oxidoreductase, aldo/keto reductase family"/>
    <property type="match status" value="1"/>
</dbReference>
<keyword evidence="7" id="KW-1185">Reference proteome</keyword>
<dbReference type="InterPro" id="IPR001206">
    <property type="entry name" value="Diacylglycerol_kinase_cat_dom"/>
</dbReference>
<dbReference type="OrthoDB" id="9979394at2759"/>
<reference evidence="7" key="1">
    <citation type="journal article" date="2020" name="PLoS Negl. Trop. Dis.">
        <title>High-quality nuclear genome for Sarcoptes scabiei-A critical resource for a neglected parasite.</title>
        <authorList>
            <person name="Korhonen P.K."/>
            <person name="Gasser R.B."/>
            <person name="Ma G."/>
            <person name="Wang T."/>
            <person name="Stroehlein A.J."/>
            <person name="Young N.D."/>
            <person name="Ang C.S."/>
            <person name="Fernando D.D."/>
            <person name="Lu H.C."/>
            <person name="Taylor S."/>
            <person name="Reynolds S.L."/>
            <person name="Mofiz E."/>
            <person name="Najaraj S.H."/>
            <person name="Gowda H."/>
            <person name="Madugundu A."/>
            <person name="Renuse S."/>
            <person name="Holt D."/>
            <person name="Pandey A."/>
            <person name="Papenfuss A.T."/>
            <person name="Fischer K."/>
        </authorList>
    </citation>
    <scope>NUCLEOTIDE SEQUENCE [LARGE SCALE GENOMIC DNA]</scope>
</reference>
<dbReference type="InterPro" id="IPR016064">
    <property type="entry name" value="NAD/diacylglycerol_kinase_sf"/>
</dbReference>
<evidence type="ECO:0000313" key="5">
    <source>
        <dbReference type="EMBL" id="KAF7494194.1"/>
    </source>
</evidence>
<evidence type="ECO:0000256" key="3">
    <source>
        <dbReference type="ARBA" id="ARBA00023002"/>
    </source>
</evidence>
<dbReference type="InterPro" id="IPR023210">
    <property type="entry name" value="NADP_OxRdtase_dom"/>
</dbReference>
<dbReference type="GO" id="GO:0046486">
    <property type="term" value="P:glycerolipid metabolic process"/>
    <property type="evidence" value="ECO:0007669"/>
    <property type="project" value="UniProtKB-UniPathway"/>
</dbReference>
<dbReference type="Proteomes" id="UP000070412">
    <property type="component" value="Unassembled WGS sequence"/>
</dbReference>
<dbReference type="PROSITE" id="PS00063">
    <property type="entry name" value="ALDOKETO_REDUCTASE_3"/>
    <property type="match status" value="1"/>
</dbReference>
<dbReference type="GO" id="GO:0005758">
    <property type="term" value="C:mitochondrial intermembrane space"/>
    <property type="evidence" value="ECO:0007669"/>
    <property type="project" value="UniProtKB-SubCell"/>
</dbReference>
<dbReference type="InterPro" id="IPR018170">
    <property type="entry name" value="Aldo/ket_reductase_CS"/>
</dbReference>
<proteinExistence type="inferred from homology"/>
<dbReference type="Gene3D" id="3.40.50.10330">
    <property type="entry name" value="Probable inorganic polyphosphate/atp-NAD kinase, domain 1"/>
    <property type="match status" value="1"/>
</dbReference>
<evidence type="ECO:0000259" key="4">
    <source>
        <dbReference type="PROSITE" id="PS50146"/>
    </source>
</evidence>
<reference evidence="6" key="3">
    <citation type="submission" date="2022-06" db="UniProtKB">
        <authorList>
            <consortium name="EnsemblMetazoa"/>
        </authorList>
    </citation>
    <scope>IDENTIFICATION</scope>
</reference>
<dbReference type="PROSITE" id="PS50146">
    <property type="entry name" value="DAGK"/>
    <property type="match status" value="1"/>
</dbReference>
<evidence type="ECO:0000313" key="7">
    <source>
        <dbReference type="Proteomes" id="UP000070412"/>
    </source>
</evidence>
<dbReference type="InterPro" id="IPR017438">
    <property type="entry name" value="ATP-NAD_kinase_N"/>
</dbReference>
<dbReference type="InterPro" id="IPR020471">
    <property type="entry name" value="AKR"/>
</dbReference>
<dbReference type="GO" id="GO:0016616">
    <property type="term" value="F:oxidoreductase activity, acting on the CH-OH group of donors, NAD or NADP as acceptor"/>
    <property type="evidence" value="ECO:0007669"/>
    <property type="project" value="UniProtKB-ARBA"/>
</dbReference>
<dbReference type="GO" id="GO:0047620">
    <property type="term" value="F:acylglycerol kinase activity"/>
    <property type="evidence" value="ECO:0007669"/>
    <property type="project" value="UniProtKB-EC"/>
</dbReference>
<protein>
    <submittedName>
        <fullName evidence="5">Prostaglandin F synthase</fullName>
    </submittedName>
</protein>
<accession>A0A834RCT0</accession>
<evidence type="ECO:0000256" key="1">
    <source>
        <dbReference type="ARBA" id="ARBA00007905"/>
    </source>
</evidence>
<dbReference type="PANTHER" id="PTHR43827">
    <property type="entry name" value="2,5-DIKETO-D-GLUCONIC ACID REDUCTASE"/>
    <property type="match status" value="1"/>
</dbReference>
<dbReference type="Gene3D" id="3.20.20.100">
    <property type="entry name" value="NADP-dependent oxidoreductase domain"/>
    <property type="match status" value="1"/>
</dbReference>
<keyword evidence="2" id="KW-0521">NADP</keyword>
<dbReference type="EnsemblMetazoa" id="SSS_4843s_mrna">
    <property type="protein sequence ID" value="KAF7494194.1"/>
    <property type="gene ID" value="SSS_4843"/>
</dbReference>
<dbReference type="CDD" id="cd19136">
    <property type="entry name" value="AKR_DrGR-like"/>
    <property type="match status" value="1"/>
</dbReference>
<sequence length="762" mass="87809">MRLISSDFVLDLNFSILSVNQTKLTMKEFILNNGKQFPSIGVGTYLMGNFDELTTIINKAVEIGYRSIDTAQVYQNEHFIGTIVKNLIESDTLNREDLFITTKVSPSNQGKDFCRTSIMKSLERLQLNYIDMVLIHHPGSNRVRSNDPKNLQKRQESWKDLEVLCDEGFIKNIGVSNYQIRHLEQLEQDCRIKPAVNQIELHPLYYTKDLVDYCQKNSIIVQAYSSLGSKDGWPILSSNDTIKEIAKKYGKSVAQILLRWALQHDFAIIPKTSNTERLKENFAVFDFEIASEDMNLLDGLNMGQKFCWDSQNKTVFFSGLAVWGVRFGHQKYLEINLMKAYCEEALRYGEEKIYPLQKPRSVTVLLNPMANKQKGKADYEKYCAPLFHLAGLKVSLVISEAEGQIKDLMEIMDNTDSVVLAGGDGTVHEALTGLFRRLQAKIDESTSTIDAKRYPIGILPIGRNNSIAYRLNAANFDHKKDLKAKILAECAMAIIRQNLSKFDVMHIKAEQGKSVFSLGDMNMGQLRNVLPRVNEYWYLGSRMKPYLAYFFQSFKNLSDLWDENQDVLIEYTEPCTGCSKCFQRFDKYCSKPNDKMQTNLSRRWWHGFLPKHNKTFESITDKIEEQRNRRIESMKTIQNDECDRKKSLSIKSKNLLVRNTLKNSIEMIVHSEKIGLLDFINEGVRMNSGEPFETVPSIVFKDCVINLENQISNREDTVKNEDENDDPKQTEQWISIDSESYEMQSRLRVELEPESVEIFINK</sequence>
<feature type="domain" description="DAGKc" evidence="4">
    <location>
        <begin position="357"/>
        <end position="511"/>
    </location>
</feature>
<keyword evidence="3" id="KW-0560">Oxidoreductase</keyword>
<comment type="similarity">
    <text evidence="1">Belongs to the aldo/keto reductase family.</text>
</comment>
<organism evidence="5">
    <name type="scientific">Sarcoptes scabiei</name>
    <name type="common">Itch mite</name>
    <name type="synonym">Acarus scabiei</name>
    <dbReference type="NCBI Taxonomy" id="52283"/>
    <lineage>
        <taxon>Eukaryota</taxon>
        <taxon>Metazoa</taxon>
        <taxon>Ecdysozoa</taxon>
        <taxon>Arthropoda</taxon>
        <taxon>Chelicerata</taxon>
        <taxon>Arachnida</taxon>
        <taxon>Acari</taxon>
        <taxon>Acariformes</taxon>
        <taxon>Sarcoptiformes</taxon>
        <taxon>Astigmata</taxon>
        <taxon>Psoroptidia</taxon>
        <taxon>Sarcoptoidea</taxon>
        <taxon>Sarcoptidae</taxon>
        <taxon>Sarcoptinae</taxon>
        <taxon>Sarcoptes</taxon>
    </lineage>
</organism>
<dbReference type="PROSITE" id="PS00062">
    <property type="entry name" value="ALDOKETO_REDUCTASE_2"/>
    <property type="match status" value="1"/>
</dbReference>
<dbReference type="Pfam" id="PF00781">
    <property type="entry name" value="DAGK_cat"/>
    <property type="match status" value="1"/>
</dbReference>
<dbReference type="EMBL" id="WVUK01000054">
    <property type="protein sequence ID" value="KAF7494194.1"/>
    <property type="molecule type" value="Genomic_DNA"/>
</dbReference>
<dbReference type="SUPFAM" id="SSF111331">
    <property type="entry name" value="NAD kinase/diacylglycerol kinase-like"/>
    <property type="match status" value="1"/>
</dbReference>
<gene>
    <name evidence="5" type="ORF">SSS_4843</name>
</gene>
<dbReference type="PRINTS" id="PR00069">
    <property type="entry name" value="ALDKETRDTASE"/>
</dbReference>
<reference evidence="5" key="2">
    <citation type="submission" date="2020-01" db="EMBL/GenBank/DDBJ databases">
        <authorList>
            <person name="Korhonen P.K.K."/>
            <person name="Guangxu M.G."/>
            <person name="Wang T.W."/>
            <person name="Stroehlein A.J.S."/>
            <person name="Young N.D."/>
            <person name="Ang C.-S.A."/>
            <person name="Fernando D.W.F."/>
            <person name="Lu H.L."/>
            <person name="Taylor S.T."/>
            <person name="Ehtesham M.E.M."/>
            <person name="Najaraj S.H.N."/>
            <person name="Harsha G.H.G."/>
            <person name="Madugundu A.M."/>
            <person name="Renuse S.R."/>
            <person name="Holt D.H."/>
            <person name="Pandey A.P."/>
            <person name="Papenfuss A.P."/>
            <person name="Gasser R.B.G."/>
            <person name="Fischer K.F."/>
        </authorList>
    </citation>
    <scope>NUCLEOTIDE SEQUENCE</scope>
    <source>
        <strain evidence="5">SSS_KF_BRIS2020</strain>
    </source>
</reference>
<name>A0A834RCT0_SARSC</name>
<dbReference type="Pfam" id="PF00248">
    <property type="entry name" value="Aldo_ket_red"/>
    <property type="match status" value="1"/>
</dbReference>
<evidence type="ECO:0000256" key="2">
    <source>
        <dbReference type="ARBA" id="ARBA00022857"/>
    </source>
</evidence>